<evidence type="ECO:0000313" key="2">
    <source>
        <dbReference type="Proteomes" id="UP001060085"/>
    </source>
</evidence>
<name>A0ACC0AT41_CATRO</name>
<keyword evidence="2" id="KW-1185">Reference proteome</keyword>
<organism evidence="1 2">
    <name type="scientific">Catharanthus roseus</name>
    <name type="common">Madagascar periwinkle</name>
    <name type="synonym">Vinca rosea</name>
    <dbReference type="NCBI Taxonomy" id="4058"/>
    <lineage>
        <taxon>Eukaryota</taxon>
        <taxon>Viridiplantae</taxon>
        <taxon>Streptophyta</taxon>
        <taxon>Embryophyta</taxon>
        <taxon>Tracheophyta</taxon>
        <taxon>Spermatophyta</taxon>
        <taxon>Magnoliopsida</taxon>
        <taxon>eudicotyledons</taxon>
        <taxon>Gunneridae</taxon>
        <taxon>Pentapetalae</taxon>
        <taxon>asterids</taxon>
        <taxon>lamiids</taxon>
        <taxon>Gentianales</taxon>
        <taxon>Apocynaceae</taxon>
        <taxon>Rauvolfioideae</taxon>
        <taxon>Vinceae</taxon>
        <taxon>Catharanthinae</taxon>
        <taxon>Catharanthus</taxon>
    </lineage>
</organism>
<reference evidence="2" key="1">
    <citation type="journal article" date="2023" name="Nat. Plants">
        <title>Single-cell RNA sequencing provides a high-resolution roadmap for understanding the multicellular compartmentation of specialized metabolism.</title>
        <authorList>
            <person name="Sun S."/>
            <person name="Shen X."/>
            <person name="Li Y."/>
            <person name="Li Y."/>
            <person name="Wang S."/>
            <person name="Li R."/>
            <person name="Zhang H."/>
            <person name="Shen G."/>
            <person name="Guo B."/>
            <person name="Wei J."/>
            <person name="Xu J."/>
            <person name="St-Pierre B."/>
            <person name="Chen S."/>
            <person name="Sun C."/>
        </authorList>
    </citation>
    <scope>NUCLEOTIDE SEQUENCE [LARGE SCALE GENOMIC DNA]</scope>
</reference>
<proteinExistence type="predicted"/>
<gene>
    <name evidence="1" type="ORF">M9H77_23382</name>
</gene>
<dbReference type="EMBL" id="CM044705">
    <property type="protein sequence ID" value="KAI5664059.1"/>
    <property type="molecule type" value="Genomic_DNA"/>
</dbReference>
<sequence length="212" mass="24569">MEINVNIFFSPLHEYEGHKGTSTQRWQIGDLLRVSKDTFAFGDMYSDLSEVDMNEEEEGQFLRRMGNPIKNTSYRSLSYPNPNKIIPNKIRIQIQITFMSIDKGHQIWENSPKQGIMIISEFFLHASKWILGILFNWLKIMDVHRRGGNLQSPALHDDPTGTLESGHFNHNIFSLPQESPEMVKEMKSFKNKSKEQEKGELRSIDTGIIKNK</sequence>
<comment type="caution">
    <text evidence="1">The sequence shown here is derived from an EMBL/GenBank/DDBJ whole genome shotgun (WGS) entry which is preliminary data.</text>
</comment>
<accession>A0ACC0AT41</accession>
<protein>
    <submittedName>
        <fullName evidence="1">Uncharacterized protein</fullName>
    </submittedName>
</protein>
<evidence type="ECO:0000313" key="1">
    <source>
        <dbReference type="EMBL" id="KAI5664059.1"/>
    </source>
</evidence>
<dbReference type="Proteomes" id="UP001060085">
    <property type="component" value="Linkage Group LG05"/>
</dbReference>